<gene>
    <name evidence="1" type="ORF">JCM19231_5769</name>
</gene>
<protein>
    <submittedName>
        <fullName evidence="1">Uncharacterized protein</fullName>
    </submittedName>
</protein>
<keyword evidence="2" id="KW-1185">Reference proteome</keyword>
<reference evidence="1 2" key="2">
    <citation type="submission" date="2015-01" db="EMBL/GenBank/DDBJ databases">
        <authorList>
            <consortium name="NBRP consortium"/>
            <person name="Sawabe T."/>
            <person name="Meirelles P."/>
            <person name="Feng G."/>
            <person name="Sayaka M."/>
            <person name="Hattori M."/>
            <person name="Ohkuma M."/>
        </authorList>
    </citation>
    <scope>NUCLEOTIDE SEQUENCE [LARGE SCALE GENOMIC DNA]</scope>
    <source>
        <strain evidence="2">JCM 19231</strain>
    </source>
</reference>
<organism evidence="1 2">
    <name type="scientific">Vibrio ishigakensis</name>
    <dbReference type="NCBI Taxonomy" id="1481914"/>
    <lineage>
        <taxon>Bacteria</taxon>
        <taxon>Pseudomonadati</taxon>
        <taxon>Pseudomonadota</taxon>
        <taxon>Gammaproteobacteria</taxon>
        <taxon>Vibrionales</taxon>
        <taxon>Vibrionaceae</taxon>
        <taxon>Vibrio</taxon>
    </lineage>
</organism>
<evidence type="ECO:0000313" key="2">
    <source>
        <dbReference type="Proteomes" id="UP000031671"/>
    </source>
</evidence>
<reference evidence="1 2" key="1">
    <citation type="submission" date="2015-01" db="EMBL/GenBank/DDBJ databases">
        <title>Vibrio sp. C1 JCM 19231 whole genome shotgun sequence.</title>
        <authorList>
            <person name="Sawabe T."/>
            <person name="Meirelles P."/>
            <person name="Feng G."/>
            <person name="Sayaka M."/>
            <person name="Hattori M."/>
            <person name="Ohkuma M."/>
        </authorList>
    </citation>
    <scope>NUCLEOTIDE SEQUENCE [LARGE SCALE GENOMIC DNA]</scope>
    <source>
        <strain evidence="2">JCM 19231</strain>
    </source>
</reference>
<name>A0A0B8P308_9VIBR</name>
<dbReference type="Proteomes" id="UP000031671">
    <property type="component" value="Unassembled WGS sequence"/>
</dbReference>
<proteinExistence type="predicted"/>
<sequence length="116" mass="13697">MRSWKVIDREHYFIANTDTAFVEEEKVMSEVLRDWKLYGLSPIFGCENNLGFQQAIKNLRKNNATLKTLLKDDIYGLATKRLVSSWPEKSFEKKYLEYLILRCDAQVRVPVNNRVH</sequence>
<accession>A0A0B8P308</accession>
<comment type="caution">
    <text evidence="1">The sequence shown here is derived from an EMBL/GenBank/DDBJ whole genome shotgun (WGS) entry which is preliminary data.</text>
</comment>
<dbReference type="AlphaFoldDB" id="A0A0B8P308"/>
<evidence type="ECO:0000313" key="1">
    <source>
        <dbReference type="EMBL" id="GAM57693.1"/>
    </source>
</evidence>
<dbReference type="EMBL" id="BBRZ01000061">
    <property type="protein sequence ID" value="GAM57693.1"/>
    <property type="molecule type" value="Genomic_DNA"/>
</dbReference>